<proteinExistence type="predicted"/>
<dbReference type="InterPro" id="IPR036563">
    <property type="entry name" value="MoaE_sf"/>
</dbReference>
<dbReference type="GeneID" id="25406988"/>
<protein>
    <submittedName>
        <fullName evidence="1">Molybdenum cofactor biosynthesis protein MoaD / Molybdenum cofactor biosynthesis protein MoaE</fullName>
    </submittedName>
</protein>
<sequence>MAQKGFIRVGFVEKIEPAQLLGDFLGSLGTEAGAVTIFTGRIKGNIEGKKVNSLVYEAAEPYSTQSLEKIAREELEKNGLLGIMIYHKKGEAFPGEPVLFIAVASVSRKEAMHGLSTVLERVKHEAYVWKLEKREDGDYWIIGDSKRVPKKER</sequence>
<dbReference type="PANTHER" id="PTHR23404">
    <property type="entry name" value="MOLYBDOPTERIN SYNTHASE RELATED"/>
    <property type="match status" value="1"/>
</dbReference>
<dbReference type="Proteomes" id="UP000266720">
    <property type="component" value="Chromosome"/>
</dbReference>
<dbReference type="EMBL" id="CP007493">
    <property type="protein sequence ID" value="AJB42625.1"/>
    <property type="molecule type" value="Genomic_DNA"/>
</dbReference>
<accession>A0A3G1A8Q0</accession>
<dbReference type="Gene3D" id="3.90.1170.40">
    <property type="entry name" value="Molybdopterin biosynthesis MoaE subunit"/>
    <property type="match status" value="1"/>
</dbReference>
<evidence type="ECO:0000313" key="1">
    <source>
        <dbReference type="EMBL" id="AJB42625.1"/>
    </source>
</evidence>
<dbReference type="CDD" id="cd00756">
    <property type="entry name" value="MoaE"/>
    <property type="match status" value="1"/>
</dbReference>
<dbReference type="RefSeq" id="WP_052887134.1">
    <property type="nucleotide sequence ID" value="NZ_CP007493.1"/>
</dbReference>
<dbReference type="Pfam" id="PF02391">
    <property type="entry name" value="MoaE"/>
    <property type="match status" value="1"/>
</dbReference>
<reference evidence="2" key="1">
    <citation type="book" date="2010" name="EXTREMOPHILES" publisher="0:0-0">
        <title>Complete genome sequences of ten hyperthermophilic archaea reveal their metabolic capabilities and possible ecological roles.</title>
        <editorList>
            <person name="?"/>
        </editorList>
        <authorList>
            <person name="Ravin N.V."/>
            <person name="Mardanov A.V."/>
            <person name="Bonch-Osmolovskaya E.A."/>
            <person name="Skryabin K.G."/>
        </authorList>
    </citation>
    <scope>NUCLEOTIDE SEQUENCE [LARGE SCALE GENOMIC DNA]</scope>
    <source>
        <strain evidence="2">1505</strain>
    </source>
</reference>
<evidence type="ECO:0000313" key="2">
    <source>
        <dbReference type="Proteomes" id="UP000266720"/>
    </source>
</evidence>
<gene>
    <name evidence="1" type="ORF">TCARB_1583</name>
</gene>
<dbReference type="KEGG" id="tcb:TCARB_1583"/>
<organism evidence="1 2">
    <name type="scientific">Thermofilum adornatum 1505</name>
    <dbReference type="NCBI Taxonomy" id="697581"/>
    <lineage>
        <taxon>Archaea</taxon>
        <taxon>Thermoproteota</taxon>
        <taxon>Thermoprotei</taxon>
        <taxon>Thermofilales</taxon>
        <taxon>Thermofilaceae</taxon>
        <taxon>Thermofilum</taxon>
    </lineage>
</organism>
<dbReference type="InterPro" id="IPR003448">
    <property type="entry name" value="Mopterin_biosynth_MoaE"/>
</dbReference>
<dbReference type="SUPFAM" id="SSF54690">
    <property type="entry name" value="Molybdopterin synthase subunit MoaE"/>
    <property type="match status" value="1"/>
</dbReference>
<dbReference type="STRING" id="697581.TCARB_1583"/>
<name>A0A3G1A8Q0_9CREN</name>
<dbReference type="GO" id="GO:0006777">
    <property type="term" value="P:Mo-molybdopterin cofactor biosynthetic process"/>
    <property type="evidence" value="ECO:0007669"/>
    <property type="project" value="InterPro"/>
</dbReference>
<dbReference type="AlphaFoldDB" id="A0A3G1A8Q0"/>